<evidence type="ECO:0000313" key="2">
    <source>
        <dbReference type="EMBL" id="VDO03346.1"/>
    </source>
</evidence>
<organism evidence="4">
    <name type="scientific">Rodentolepis nana</name>
    <name type="common">Dwarf tapeworm</name>
    <name type="synonym">Hymenolepis nana</name>
    <dbReference type="NCBI Taxonomy" id="102285"/>
    <lineage>
        <taxon>Eukaryota</taxon>
        <taxon>Metazoa</taxon>
        <taxon>Spiralia</taxon>
        <taxon>Lophotrochozoa</taxon>
        <taxon>Platyhelminthes</taxon>
        <taxon>Cestoda</taxon>
        <taxon>Eucestoda</taxon>
        <taxon>Cyclophyllidea</taxon>
        <taxon>Hymenolepididae</taxon>
        <taxon>Rodentolepis</taxon>
    </lineage>
</organism>
<feature type="region of interest" description="Disordered" evidence="1">
    <location>
        <begin position="38"/>
        <end position="69"/>
    </location>
</feature>
<dbReference type="OrthoDB" id="442731at2759"/>
<accession>A0A0R3TK32</accession>
<dbReference type="STRING" id="102285.A0A0R3TK32"/>
<feature type="compositionally biased region" description="Basic and acidic residues" evidence="1">
    <location>
        <begin position="45"/>
        <end position="62"/>
    </location>
</feature>
<proteinExistence type="predicted"/>
<dbReference type="WBParaSite" id="HNAJ_0000749001-mRNA-1">
    <property type="protein sequence ID" value="HNAJ_0000749001-mRNA-1"/>
    <property type="gene ID" value="HNAJ_0000749001"/>
</dbReference>
<evidence type="ECO:0000313" key="4">
    <source>
        <dbReference type="WBParaSite" id="HNAJ_0000749001-mRNA-1"/>
    </source>
</evidence>
<evidence type="ECO:0000256" key="1">
    <source>
        <dbReference type="SAM" id="MobiDB-lite"/>
    </source>
</evidence>
<dbReference type="Proteomes" id="UP000278807">
    <property type="component" value="Unassembled WGS sequence"/>
</dbReference>
<reference evidence="4" key="1">
    <citation type="submission" date="2017-02" db="UniProtKB">
        <authorList>
            <consortium name="WormBaseParasite"/>
        </authorList>
    </citation>
    <scope>IDENTIFICATION</scope>
</reference>
<keyword evidence="3" id="KW-1185">Reference proteome</keyword>
<protein>
    <submittedName>
        <fullName evidence="4">GIT domain-containing protein</fullName>
    </submittedName>
</protein>
<reference evidence="2 3" key="2">
    <citation type="submission" date="2018-11" db="EMBL/GenBank/DDBJ databases">
        <authorList>
            <consortium name="Pathogen Informatics"/>
        </authorList>
    </citation>
    <scope>NUCLEOTIDE SEQUENCE [LARGE SCALE GENOMIC DNA]</scope>
</reference>
<dbReference type="EMBL" id="UZAE01012063">
    <property type="protein sequence ID" value="VDO03346.1"/>
    <property type="molecule type" value="Genomic_DNA"/>
</dbReference>
<gene>
    <name evidence="2" type="ORF">HNAJ_LOCUS7486</name>
</gene>
<sequence>MGPSFSDVDDILESAPTYEDLSDLEYERNSLGSRKIHHKINPNGRQDHHAIPDASPGRHQDYKSGQSGGKVSANLVNGLIDCLDPDCCGTDHCEKLIRLRGNLQQVVEDALQSCAHSTEISSLILSTKLPPPGSSFYDQLEFLLLRDLTTDKVDPRPRV</sequence>
<name>A0A0R3TK32_RODNA</name>
<evidence type="ECO:0000313" key="3">
    <source>
        <dbReference type="Proteomes" id="UP000278807"/>
    </source>
</evidence>
<dbReference type="AlphaFoldDB" id="A0A0R3TK32"/>